<dbReference type="AlphaFoldDB" id="A0A8S1XW43"/>
<keyword evidence="2" id="KW-0812">Transmembrane</keyword>
<evidence type="ECO:0000313" key="4">
    <source>
        <dbReference type="EMBL" id="CAD8205681.1"/>
    </source>
</evidence>
<evidence type="ECO:0000256" key="2">
    <source>
        <dbReference type="SAM" id="Phobius"/>
    </source>
</evidence>
<keyword evidence="2" id="KW-1133">Transmembrane helix</keyword>
<keyword evidence="2" id="KW-0472">Membrane</keyword>
<dbReference type="GO" id="GO:0016567">
    <property type="term" value="P:protein ubiquitination"/>
    <property type="evidence" value="ECO:0007669"/>
    <property type="project" value="TreeGrafter"/>
</dbReference>
<dbReference type="GO" id="GO:0061630">
    <property type="term" value="F:ubiquitin protein ligase activity"/>
    <property type="evidence" value="ECO:0007669"/>
    <property type="project" value="UniProtKB-EC"/>
</dbReference>
<dbReference type="GO" id="GO:0008270">
    <property type="term" value="F:zinc ion binding"/>
    <property type="evidence" value="ECO:0007669"/>
    <property type="project" value="UniProtKB-KW"/>
</dbReference>
<dbReference type="SMART" id="SM00184">
    <property type="entry name" value="RING"/>
    <property type="match status" value="1"/>
</dbReference>
<feature type="domain" description="RING-type" evidence="3">
    <location>
        <begin position="282"/>
        <end position="319"/>
    </location>
</feature>
<dbReference type="PANTHER" id="PTHR22996:SF0">
    <property type="entry name" value="RE60872P-RELATED"/>
    <property type="match status" value="1"/>
</dbReference>
<dbReference type="Pfam" id="PF13920">
    <property type="entry name" value="zf-C3HC4_3"/>
    <property type="match status" value="1"/>
</dbReference>
<sequence length="331" mass="39311">MDKTIQKITAIGSCITGFFLYSLLKESQQLKKIYTRYQLINEFTPTSLLNYFNQTQQTTIEAFISGELISDSPIISRVPLIISEKKYYYIYGNGVKKLIKNLQLCVSQFGIEDYYNKIEVCRNSTLNYKFSMSHIWDEFLPKQLSILQRLTYYFKQICQLKIWKLFNKDFPVGLLEQEYGILANQFYVLYGEIVLDKKLNKMFFQNPICILKSKRQLLQLVQQQIKQKRVIIVILVILFTILTFIFGCSIKNFIIKLFKEREKARLDKLRGQKQLEIKNYDCQICFERPRNIIIMPCKHLSICNECLKKIQQEKCPICKQKIEDQIEIFFT</sequence>
<dbReference type="InterPro" id="IPR045194">
    <property type="entry name" value="MGRN1/RNF157-like"/>
</dbReference>
<dbReference type="OrthoDB" id="1711136at2759"/>
<evidence type="ECO:0000256" key="1">
    <source>
        <dbReference type="PROSITE-ProRule" id="PRU00175"/>
    </source>
</evidence>
<dbReference type="GO" id="GO:0005737">
    <property type="term" value="C:cytoplasm"/>
    <property type="evidence" value="ECO:0007669"/>
    <property type="project" value="TreeGrafter"/>
</dbReference>
<keyword evidence="5" id="KW-1185">Reference proteome</keyword>
<dbReference type="Proteomes" id="UP000689195">
    <property type="component" value="Unassembled WGS sequence"/>
</dbReference>
<feature type="transmembrane region" description="Helical" evidence="2">
    <location>
        <begin position="230"/>
        <end position="255"/>
    </location>
</feature>
<keyword evidence="1" id="KW-0863">Zinc-finger</keyword>
<organism evidence="4 5">
    <name type="scientific">Paramecium pentaurelia</name>
    <dbReference type="NCBI Taxonomy" id="43138"/>
    <lineage>
        <taxon>Eukaryota</taxon>
        <taxon>Sar</taxon>
        <taxon>Alveolata</taxon>
        <taxon>Ciliophora</taxon>
        <taxon>Intramacronucleata</taxon>
        <taxon>Oligohymenophorea</taxon>
        <taxon>Peniculida</taxon>
        <taxon>Parameciidae</taxon>
        <taxon>Paramecium</taxon>
    </lineage>
</organism>
<gene>
    <name evidence="4" type="ORF">PPENT_87.1.T1410101</name>
</gene>
<protein>
    <recommendedName>
        <fullName evidence="3">RING-type domain-containing protein</fullName>
    </recommendedName>
</protein>
<dbReference type="PANTHER" id="PTHR22996">
    <property type="entry name" value="MAHOGUNIN"/>
    <property type="match status" value="1"/>
</dbReference>
<keyword evidence="1" id="KW-0862">Zinc</keyword>
<name>A0A8S1XW43_9CILI</name>
<reference evidence="4" key="1">
    <citation type="submission" date="2021-01" db="EMBL/GenBank/DDBJ databases">
        <authorList>
            <consortium name="Genoscope - CEA"/>
            <person name="William W."/>
        </authorList>
    </citation>
    <scope>NUCLEOTIDE SEQUENCE</scope>
</reference>
<accession>A0A8S1XW43</accession>
<comment type="caution">
    <text evidence="4">The sequence shown here is derived from an EMBL/GenBank/DDBJ whole genome shotgun (WGS) entry which is preliminary data.</text>
</comment>
<keyword evidence="1" id="KW-0479">Metal-binding</keyword>
<evidence type="ECO:0000259" key="3">
    <source>
        <dbReference type="PROSITE" id="PS50089"/>
    </source>
</evidence>
<evidence type="ECO:0000313" key="5">
    <source>
        <dbReference type="Proteomes" id="UP000689195"/>
    </source>
</evidence>
<dbReference type="PROSITE" id="PS50089">
    <property type="entry name" value="ZF_RING_2"/>
    <property type="match status" value="1"/>
</dbReference>
<proteinExistence type="predicted"/>
<dbReference type="InterPro" id="IPR001841">
    <property type="entry name" value="Znf_RING"/>
</dbReference>
<dbReference type="EMBL" id="CAJJDO010000141">
    <property type="protein sequence ID" value="CAD8205681.1"/>
    <property type="molecule type" value="Genomic_DNA"/>
</dbReference>